<name>A0A2P2KR22_RHIMU</name>
<accession>A0A2P2KR22</accession>
<sequence length="51" mass="6016">MRIAIPVKYIRDVVILEHLKCWLWVYGPVDEIMYVQGNYEKGFADNALPTF</sequence>
<dbReference type="EMBL" id="GGEC01027702">
    <property type="protein sequence ID" value="MBX08186.1"/>
    <property type="molecule type" value="Transcribed_RNA"/>
</dbReference>
<proteinExistence type="predicted"/>
<organism evidence="1">
    <name type="scientific">Rhizophora mucronata</name>
    <name type="common">Asiatic mangrove</name>
    <dbReference type="NCBI Taxonomy" id="61149"/>
    <lineage>
        <taxon>Eukaryota</taxon>
        <taxon>Viridiplantae</taxon>
        <taxon>Streptophyta</taxon>
        <taxon>Embryophyta</taxon>
        <taxon>Tracheophyta</taxon>
        <taxon>Spermatophyta</taxon>
        <taxon>Magnoliopsida</taxon>
        <taxon>eudicotyledons</taxon>
        <taxon>Gunneridae</taxon>
        <taxon>Pentapetalae</taxon>
        <taxon>rosids</taxon>
        <taxon>fabids</taxon>
        <taxon>Malpighiales</taxon>
        <taxon>Rhizophoraceae</taxon>
        <taxon>Rhizophora</taxon>
    </lineage>
</organism>
<dbReference type="AlphaFoldDB" id="A0A2P2KR22"/>
<reference evidence="1" key="1">
    <citation type="submission" date="2018-02" db="EMBL/GenBank/DDBJ databases">
        <title>Rhizophora mucronata_Transcriptome.</title>
        <authorList>
            <person name="Meera S.P."/>
            <person name="Sreeshan A."/>
            <person name="Augustine A."/>
        </authorList>
    </citation>
    <scope>NUCLEOTIDE SEQUENCE</scope>
    <source>
        <tissue evidence="1">Leaf</tissue>
    </source>
</reference>
<evidence type="ECO:0000313" key="1">
    <source>
        <dbReference type="EMBL" id="MBX08186.1"/>
    </source>
</evidence>
<protein>
    <submittedName>
        <fullName evidence="1">Uncharacterized protein</fullName>
    </submittedName>
</protein>